<dbReference type="Pfam" id="PF03765">
    <property type="entry name" value="CRAL_TRIO_N"/>
    <property type="match status" value="1"/>
</dbReference>
<dbReference type="AlphaFoldDB" id="A0AAU9K5J6"/>
<dbReference type="Gene3D" id="3.40.525.10">
    <property type="entry name" value="CRAL-TRIO lipid binding domain"/>
    <property type="match status" value="1"/>
</dbReference>
<dbReference type="CDD" id="cd00170">
    <property type="entry name" value="SEC14"/>
    <property type="match status" value="1"/>
</dbReference>
<dbReference type="SUPFAM" id="SSF46938">
    <property type="entry name" value="CRAL/TRIO N-terminal domain"/>
    <property type="match status" value="1"/>
</dbReference>
<name>A0AAU9K5J6_9CILI</name>
<keyword evidence="3" id="KW-1185">Reference proteome</keyword>
<evidence type="ECO:0000313" key="2">
    <source>
        <dbReference type="EMBL" id="CAG9332436.1"/>
    </source>
</evidence>
<comment type="caution">
    <text evidence="2">The sequence shown here is derived from an EMBL/GenBank/DDBJ whole genome shotgun (WGS) entry which is preliminary data.</text>
</comment>
<sequence length="299" mass="34431">MEERKQLTTPLPTLLGTLTPEERQVLVRFKEALGGNFDDHTLGRFLRARKFNFDKAMEMFQNYLKWREEFQVDQIMSYEFPELEQVKTCYPHGFHKTDSHGRPIYIERIGALDLKRLFEITTEDRMLRYFVKSYETMLSITIPACAVAAGHPVEQSLTILDLGGSSMKLMSKKVYKFVQMASKIGQDYYPEMLGRMFIVNTPTLFSMAWKVIRPWLDERTQQKISTEGSKFQKKLLELAPADNVPQFLGGNCNCQVGCLMSNAGPWNDPLIQAQIGTANIRIAEVEPQRKLAAEEEKKE</sequence>
<dbReference type="Gene3D" id="1.10.8.20">
    <property type="entry name" value="N-terminal domain of phosphatidylinositol transfer protein sec14p"/>
    <property type="match status" value="1"/>
</dbReference>
<dbReference type="PANTHER" id="PTHR45657">
    <property type="entry name" value="CRAL-TRIO DOMAIN-CONTAINING PROTEIN YKL091C-RELATED"/>
    <property type="match status" value="1"/>
</dbReference>
<gene>
    <name evidence="2" type="ORF">BSTOLATCC_MIC55882</name>
</gene>
<dbReference type="PROSITE" id="PS50191">
    <property type="entry name" value="CRAL_TRIO"/>
    <property type="match status" value="1"/>
</dbReference>
<protein>
    <recommendedName>
        <fullName evidence="1">CRAL-TRIO domain-containing protein</fullName>
    </recommendedName>
</protein>
<evidence type="ECO:0000259" key="1">
    <source>
        <dbReference type="PROSITE" id="PS50191"/>
    </source>
</evidence>
<dbReference type="SMART" id="SM00516">
    <property type="entry name" value="SEC14"/>
    <property type="match status" value="1"/>
</dbReference>
<evidence type="ECO:0000313" key="3">
    <source>
        <dbReference type="Proteomes" id="UP001162131"/>
    </source>
</evidence>
<dbReference type="Proteomes" id="UP001162131">
    <property type="component" value="Unassembled WGS sequence"/>
</dbReference>
<accession>A0AAU9K5J6</accession>
<dbReference type="InterPro" id="IPR001251">
    <property type="entry name" value="CRAL-TRIO_dom"/>
</dbReference>
<dbReference type="InterPro" id="IPR036273">
    <property type="entry name" value="CRAL/TRIO_N_dom_sf"/>
</dbReference>
<dbReference type="InterPro" id="IPR036865">
    <property type="entry name" value="CRAL-TRIO_dom_sf"/>
</dbReference>
<dbReference type="InterPro" id="IPR051026">
    <property type="entry name" value="PI/PC_transfer"/>
</dbReference>
<organism evidence="2 3">
    <name type="scientific">Blepharisma stoltei</name>
    <dbReference type="NCBI Taxonomy" id="1481888"/>
    <lineage>
        <taxon>Eukaryota</taxon>
        <taxon>Sar</taxon>
        <taxon>Alveolata</taxon>
        <taxon>Ciliophora</taxon>
        <taxon>Postciliodesmatophora</taxon>
        <taxon>Heterotrichea</taxon>
        <taxon>Heterotrichida</taxon>
        <taxon>Blepharismidae</taxon>
        <taxon>Blepharisma</taxon>
    </lineage>
</organism>
<feature type="domain" description="CRAL-TRIO" evidence="1">
    <location>
        <begin position="82"/>
        <end position="256"/>
    </location>
</feature>
<dbReference type="PANTHER" id="PTHR45657:SF1">
    <property type="entry name" value="CRAL-TRIO DOMAIN-CONTAINING PROTEIN YKL091C-RELATED"/>
    <property type="match status" value="1"/>
</dbReference>
<dbReference type="InterPro" id="IPR011074">
    <property type="entry name" value="CRAL/TRIO_N_dom"/>
</dbReference>
<dbReference type="SUPFAM" id="SSF52087">
    <property type="entry name" value="CRAL/TRIO domain"/>
    <property type="match status" value="1"/>
</dbReference>
<proteinExistence type="predicted"/>
<dbReference type="EMBL" id="CAJZBQ010000054">
    <property type="protein sequence ID" value="CAG9332436.1"/>
    <property type="molecule type" value="Genomic_DNA"/>
</dbReference>
<dbReference type="SMART" id="SM01100">
    <property type="entry name" value="CRAL_TRIO_N"/>
    <property type="match status" value="1"/>
</dbReference>
<reference evidence="2" key="1">
    <citation type="submission" date="2021-09" db="EMBL/GenBank/DDBJ databases">
        <authorList>
            <consortium name="AG Swart"/>
            <person name="Singh M."/>
            <person name="Singh A."/>
            <person name="Seah K."/>
            <person name="Emmerich C."/>
        </authorList>
    </citation>
    <scope>NUCLEOTIDE SEQUENCE</scope>
    <source>
        <strain evidence="2">ATCC30299</strain>
    </source>
</reference>
<dbReference type="PRINTS" id="PR00180">
    <property type="entry name" value="CRETINALDHBP"/>
</dbReference>
<dbReference type="Pfam" id="PF00650">
    <property type="entry name" value="CRAL_TRIO"/>
    <property type="match status" value="1"/>
</dbReference>